<dbReference type="GO" id="GO:0016787">
    <property type="term" value="F:hydrolase activity"/>
    <property type="evidence" value="ECO:0007669"/>
    <property type="project" value="UniProtKB-KW"/>
</dbReference>
<dbReference type="SUPFAM" id="SSF56281">
    <property type="entry name" value="Metallo-hydrolase/oxidoreductase"/>
    <property type="match status" value="1"/>
</dbReference>
<accession>A0A0L6JG82</accession>
<organism evidence="3 4">
    <name type="scientific">Pseudobacteroides cellulosolvens ATCC 35603 = DSM 2933</name>
    <dbReference type="NCBI Taxonomy" id="398512"/>
    <lineage>
        <taxon>Bacteria</taxon>
        <taxon>Bacillati</taxon>
        <taxon>Bacillota</taxon>
        <taxon>Clostridia</taxon>
        <taxon>Eubacteriales</taxon>
        <taxon>Oscillospiraceae</taxon>
        <taxon>Pseudobacteroides</taxon>
    </lineage>
</organism>
<dbReference type="RefSeq" id="WP_036939514.1">
    <property type="nucleotide sequence ID" value="NZ_JQKC01000009.1"/>
</dbReference>
<evidence type="ECO:0000313" key="3">
    <source>
        <dbReference type="EMBL" id="KNY24886.1"/>
    </source>
</evidence>
<feature type="domain" description="Metallo-beta-lactamase" evidence="2">
    <location>
        <begin position="19"/>
        <end position="213"/>
    </location>
</feature>
<name>A0A0L6JG82_9FIRM</name>
<dbReference type="AlphaFoldDB" id="A0A0L6JG82"/>
<keyword evidence="4" id="KW-1185">Reference proteome</keyword>
<evidence type="ECO:0000259" key="2">
    <source>
        <dbReference type="Pfam" id="PF12706"/>
    </source>
</evidence>
<dbReference type="eggNOG" id="COG2220">
    <property type="taxonomic scope" value="Bacteria"/>
</dbReference>
<evidence type="ECO:0000313" key="4">
    <source>
        <dbReference type="Proteomes" id="UP000036923"/>
    </source>
</evidence>
<gene>
    <name evidence="3" type="ORF">Bccel_0143</name>
</gene>
<protein>
    <recommendedName>
        <fullName evidence="2">Metallo-beta-lactamase domain-containing protein</fullName>
    </recommendedName>
</protein>
<keyword evidence="1" id="KW-0378">Hydrolase</keyword>
<evidence type="ECO:0000256" key="1">
    <source>
        <dbReference type="ARBA" id="ARBA00022801"/>
    </source>
</evidence>
<comment type="caution">
    <text evidence="3">The sequence shown here is derived from an EMBL/GenBank/DDBJ whole genome shotgun (WGS) entry which is preliminary data.</text>
</comment>
<dbReference type="OrthoDB" id="9805728at2"/>
<reference evidence="4" key="1">
    <citation type="submission" date="2015-07" db="EMBL/GenBank/DDBJ databases">
        <title>Near-Complete Genome Sequence of the Cellulolytic Bacterium Bacteroides (Pseudobacteroides) cellulosolvens ATCC 35603.</title>
        <authorList>
            <person name="Dassa B."/>
            <person name="Utturkar S.M."/>
            <person name="Klingeman D.M."/>
            <person name="Hurt R.A."/>
            <person name="Keller M."/>
            <person name="Xu J."/>
            <person name="Reddy Y.H.K."/>
            <person name="Borovok I."/>
            <person name="Grinberg I.R."/>
            <person name="Lamed R."/>
            <person name="Zhivin O."/>
            <person name="Bayer E.A."/>
            <person name="Brown S.D."/>
        </authorList>
    </citation>
    <scope>NUCLEOTIDE SEQUENCE [LARGE SCALE GENOMIC DNA]</scope>
    <source>
        <strain evidence="4">DSM 2933</strain>
    </source>
</reference>
<dbReference type="InterPro" id="IPR050114">
    <property type="entry name" value="UPF0173_UPF0282_UlaG_hydrolase"/>
</dbReference>
<dbReference type="Proteomes" id="UP000036923">
    <property type="component" value="Unassembled WGS sequence"/>
</dbReference>
<sequence length="250" mass="28095">MKIHFIRHATMILHFKSKKILVDPMLSSKNTLSAVENVPNQNDNPLNDLPVSLDSLMDCDAVLVTHTHRDHFDDMAANLIQKSLPVLCQPEDEAKFKELGFTSVIPVTDHFEWENIKIIRTKGRHGHGAIAVKMAPVSGYVISAPDEPVVYLSGDTVWYSCTKKVMEKYQPEIVISFCGEARFAYGKAITMDAQDILSICKISPKAKVVAVHMDAWNHCRLTRSNLRNFLESNNISDQVFVPQDGEVLSF</sequence>
<dbReference type="Pfam" id="PF12706">
    <property type="entry name" value="Lactamase_B_2"/>
    <property type="match status" value="1"/>
</dbReference>
<dbReference type="Gene3D" id="3.60.15.10">
    <property type="entry name" value="Ribonuclease Z/Hydroxyacylglutathione hydrolase-like"/>
    <property type="match status" value="1"/>
</dbReference>
<dbReference type="PANTHER" id="PTHR43546">
    <property type="entry name" value="UPF0173 METAL-DEPENDENT HYDROLASE MJ1163-RELATED"/>
    <property type="match status" value="1"/>
</dbReference>
<proteinExistence type="predicted"/>
<dbReference type="EMBL" id="LGTC01000001">
    <property type="protein sequence ID" value="KNY24886.1"/>
    <property type="molecule type" value="Genomic_DNA"/>
</dbReference>
<dbReference type="STRING" id="398512.Bccel_0143"/>
<dbReference type="InterPro" id="IPR036866">
    <property type="entry name" value="RibonucZ/Hydroxyglut_hydro"/>
</dbReference>
<dbReference type="PATRIC" id="fig|398512.5.peg.153"/>
<dbReference type="InterPro" id="IPR001279">
    <property type="entry name" value="Metallo-B-lactamas"/>
</dbReference>
<dbReference type="PANTHER" id="PTHR43546:SF9">
    <property type="entry name" value="L-ASCORBATE-6-PHOSPHATE LACTONASE ULAG-RELATED"/>
    <property type="match status" value="1"/>
</dbReference>